<dbReference type="AlphaFoldDB" id="A0A7W9SMR4"/>
<feature type="compositionally biased region" description="Acidic residues" evidence="1">
    <location>
        <begin position="1"/>
        <end position="10"/>
    </location>
</feature>
<sequence>MSSQLFEEEAPSVAAPKNGRSARTAPAPKPEIALTDPFADEPEVAVAEVLQSPEPPLEVEVEAVAAVVDVEPAPAPAPVVVPAPAPPAPVVVAPAPVVVAATAPAGPRALPEERQSLTLTLKAGGCEGLVIVGLYDDGKPGEVLLLLRNAPAGAAAALEAFASTLTLALPYGVPAGVLATQLLALVSEPSAHEAARTIAHSLSTRF</sequence>
<keyword evidence="3" id="KW-1185">Reference proteome</keyword>
<comment type="caution">
    <text evidence="2">The sequence shown here is derived from an EMBL/GenBank/DDBJ whole genome shotgun (WGS) entry which is preliminary data.</text>
</comment>
<evidence type="ECO:0000256" key="1">
    <source>
        <dbReference type="SAM" id="MobiDB-lite"/>
    </source>
</evidence>
<evidence type="ECO:0000313" key="3">
    <source>
        <dbReference type="Proteomes" id="UP000520814"/>
    </source>
</evidence>
<organism evidence="2 3">
    <name type="scientific">Armatimonas rosea</name>
    <dbReference type="NCBI Taxonomy" id="685828"/>
    <lineage>
        <taxon>Bacteria</taxon>
        <taxon>Bacillati</taxon>
        <taxon>Armatimonadota</taxon>
        <taxon>Armatimonadia</taxon>
        <taxon>Armatimonadales</taxon>
        <taxon>Armatimonadaceae</taxon>
        <taxon>Armatimonas</taxon>
    </lineage>
</organism>
<dbReference type="EMBL" id="JACHGW010000001">
    <property type="protein sequence ID" value="MBB6049029.1"/>
    <property type="molecule type" value="Genomic_DNA"/>
</dbReference>
<proteinExistence type="predicted"/>
<name>A0A7W9SMR4_ARMRO</name>
<accession>A0A7W9SMR4</accession>
<dbReference type="Proteomes" id="UP000520814">
    <property type="component" value="Unassembled WGS sequence"/>
</dbReference>
<gene>
    <name evidence="2" type="ORF">HNQ39_000791</name>
</gene>
<dbReference type="RefSeq" id="WP_184192649.1">
    <property type="nucleotide sequence ID" value="NZ_JACHGW010000001.1"/>
</dbReference>
<protein>
    <submittedName>
        <fullName evidence="2">Uncharacterized protein</fullName>
    </submittedName>
</protein>
<evidence type="ECO:0000313" key="2">
    <source>
        <dbReference type="EMBL" id="MBB6049029.1"/>
    </source>
</evidence>
<feature type="region of interest" description="Disordered" evidence="1">
    <location>
        <begin position="1"/>
        <end position="38"/>
    </location>
</feature>
<reference evidence="2 3" key="1">
    <citation type="submission" date="2020-08" db="EMBL/GenBank/DDBJ databases">
        <title>Genomic Encyclopedia of Type Strains, Phase IV (KMG-IV): sequencing the most valuable type-strain genomes for metagenomic binning, comparative biology and taxonomic classification.</title>
        <authorList>
            <person name="Goeker M."/>
        </authorList>
    </citation>
    <scope>NUCLEOTIDE SEQUENCE [LARGE SCALE GENOMIC DNA]</scope>
    <source>
        <strain evidence="2 3">DSM 23562</strain>
    </source>
</reference>